<feature type="non-terminal residue" evidence="1">
    <location>
        <position position="31"/>
    </location>
</feature>
<evidence type="ECO:0000313" key="1">
    <source>
        <dbReference type="EMBL" id="SVB21280.1"/>
    </source>
</evidence>
<reference evidence="1" key="1">
    <citation type="submission" date="2018-05" db="EMBL/GenBank/DDBJ databases">
        <authorList>
            <person name="Lanie J.A."/>
            <person name="Ng W.-L."/>
            <person name="Kazmierczak K.M."/>
            <person name="Andrzejewski T.M."/>
            <person name="Davidsen T.M."/>
            <person name="Wayne K.J."/>
            <person name="Tettelin H."/>
            <person name="Glass J.I."/>
            <person name="Rusch D."/>
            <person name="Podicherti R."/>
            <person name="Tsui H.-C.T."/>
            <person name="Winkler M.E."/>
        </authorList>
    </citation>
    <scope>NUCLEOTIDE SEQUENCE</scope>
</reference>
<gene>
    <name evidence="1" type="ORF">METZ01_LOCUS174134</name>
</gene>
<name>A0A382C5G7_9ZZZZ</name>
<sequence>MIEKKGVDNREFSAQFQHTENFQQVVVSQIG</sequence>
<organism evidence="1">
    <name type="scientific">marine metagenome</name>
    <dbReference type="NCBI Taxonomy" id="408172"/>
    <lineage>
        <taxon>unclassified sequences</taxon>
        <taxon>metagenomes</taxon>
        <taxon>ecological metagenomes</taxon>
    </lineage>
</organism>
<proteinExistence type="predicted"/>
<accession>A0A382C5G7</accession>
<dbReference type="AlphaFoldDB" id="A0A382C5G7"/>
<protein>
    <submittedName>
        <fullName evidence="1">Uncharacterized protein</fullName>
    </submittedName>
</protein>
<dbReference type="EMBL" id="UINC01032886">
    <property type="protein sequence ID" value="SVB21280.1"/>
    <property type="molecule type" value="Genomic_DNA"/>
</dbReference>